<sequence>MKDKFPARRVARVELTGGGRGSVRRLGFLSFCLDAPAQQQALVDAKKAIDTLTLALLNRHNFSLGPNWNIHELTVQVIEENVNNLKILLDTVNDLATYGVTSEFFISTIHLLEHSGWGLGSRRSQINSLGERKLFGEVYEDLLYLYCLICPASCNLAYRLASYFSSFKSRKIAPTQRMGMSTFRAMHIVHEFSGMGYRLYIGRERWKPQAQQLEHPHLDSIRTQERHESWIRWLIRSQFARAVDPPTALPPLPFPLAPQGPPAQHPDPQA</sequence>
<organism evidence="1 2">
    <name type="scientific">Smallanthus sonchifolius</name>
    <dbReference type="NCBI Taxonomy" id="185202"/>
    <lineage>
        <taxon>Eukaryota</taxon>
        <taxon>Viridiplantae</taxon>
        <taxon>Streptophyta</taxon>
        <taxon>Embryophyta</taxon>
        <taxon>Tracheophyta</taxon>
        <taxon>Spermatophyta</taxon>
        <taxon>Magnoliopsida</taxon>
        <taxon>eudicotyledons</taxon>
        <taxon>Gunneridae</taxon>
        <taxon>Pentapetalae</taxon>
        <taxon>asterids</taxon>
        <taxon>campanulids</taxon>
        <taxon>Asterales</taxon>
        <taxon>Asteraceae</taxon>
        <taxon>Asteroideae</taxon>
        <taxon>Heliantheae alliance</taxon>
        <taxon>Millerieae</taxon>
        <taxon>Smallanthus</taxon>
    </lineage>
</organism>
<name>A0ACB9HRG0_9ASTR</name>
<comment type="caution">
    <text evidence="1">The sequence shown here is derived from an EMBL/GenBank/DDBJ whole genome shotgun (WGS) entry which is preliminary data.</text>
</comment>
<accession>A0ACB9HRG0</accession>
<protein>
    <submittedName>
        <fullName evidence="1">Uncharacterized protein</fullName>
    </submittedName>
</protein>
<dbReference type="Proteomes" id="UP001056120">
    <property type="component" value="Linkage Group LG11"/>
</dbReference>
<proteinExistence type="predicted"/>
<reference evidence="2" key="1">
    <citation type="journal article" date="2022" name="Mol. Ecol. Resour.">
        <title>The genomes of chicory, endive, great burdock and yacon provide insights into Asteraceae palaeo-polyploidization history and plant inulin production.</title>
        <authorList>
            <person name="Fan W."/>
            <person name="Wang S."/>
            <person name="Wang H."/>
            <person name="Wang A."/>
            <person name="Jiang F."/>
            <person name="Liu H."/>
            <person name="Zhao H."/>
            <person name="Xu D."/>
            <person name="Zhang Y."/>
        </authorList>
    </citation>
    <scope>NUCLEOTIDE SEQUENCE [LARGE SCALE GENOMIC DNA]</scope>
    <source>
        <strain evidence="2">cv. Yunnan</strain>
    </source>
</reference>
<evidence type="ECO:0000313" key="2">
    <source>
        <dbReference type="Proteomes" id="UP001056120"/>
    </source>
</evidence>
<evidence type="ECO:0000313" key="1">
    <source>
        <dbReference type="EMBL" id="KAI3797845.1"/>
    </source>
</evidence>
<gene>
    <name evidence="1" type="ORF">L1987_33109</name>
</gene>
<keyword evidence="2" id="KW-1185">Reference proteome</keyword>
<reference evidence="1 2" key="2">
    <citation type="journal article" date="2022" name="Mol. Ecol. Resour.">
        <title>The genomes of chicory, endive, great burdock and yacon provide insights into Asteraceae paleo-polyploidization history and plant inulin production.</title>
        <authorList>
            <person name="Fan W."/>
            <person name="Wang S."/>
            <person name="Wang H."/>
            <person name="Wang A."/>
            <person name="Jiang F."/>
            <person name="Liu H."/>
            <person name="Zhao H."/>
            <person name="Xu D."/>
            <person name="Zhang Y."/>
        </authorList>
    </citation>
    <scope>NUCLEOTIDE SEQUENCE [LARGE SCALE GENOMIC DNA]</scope>
    <source>
        <strain evidence="2">cv. Yunnan</strain>
        <tissue evidence="1">Leaves</tissue>
    </source>
</reference>
<dbReference type="EMBL" id="CM042028">
    <property type="protein sequence ID" value="KAI3797845.1"/>
    <property type="molecule type" value="Genomic_DNA"/>
</dbReference>